<protein>
    <submittedName>
        <fullName evidence="3">Caspase domain-containing protein</fullName>
    </submittedName>
</protein>
<organism evidence="3 4">
    <name type="scientific">Tribonema minus</name>
    <dbReference type="NCBI Taxonomy" id="303371"/>
    <lineage>
        <taxon>Eukaryota</taxon>
        <taxon>Sar</taxon>
        <taxon>Stramenopiles</taxon>
        <taxon>Ochrophyta</taxon>
        <taxon>PX clade</taxon>
        <taxon>Xanthophyceae</taxon>
        <taxon>Tribonematales</taxon>
        <taxon>Tribonemataceae</taxon>
        <taxon>Tribonema</taxon>
    </lineage>
</organism>
<dbReference type="Proteomes" id="UP000664859">
    <property type="component" value="Unassembled WGS sequence"/>
</dbReference>
<gene>
    <name evidence="3" type="ORF">JKP88DRAFT_249294</name>
</gene>
<dbReference type="EMBL" id="JAFCMP010000533">
    <property type="protein sequence ID" value="KAG5176776.1"/>
    <property type="molecule type" value="Genomic_DNA"/>
</dbReference>
<dbReference type="AlphaFoldDB" id="A0A835YJR3"/>
<evidence type="ECO:0000259" key="2">
    <source>
        <dbReference type="Pfam" id="PF00656"/>
    </source>
</evidence>
<accession>A0A835YJR3</accession>
<dbReference type="GO" id="GO:0005737">
    <property type="term" value="C:cytoplasm"/>
    <property type="evidence" value="ECO:0007669"/>
    <property type="project" value="TreeGrafter"/>
</dbReference>
<sequence>MCTIPACAPASRPAAAPAAAAAAAAGGAAAAAAYGSSAAHAHSSTAHAYPVQAATVAYPVQGMYPQQGAYPTHAAPAAAAVATSAVYAPQRYPTNPYDPEYAQQADQAIGANVRMIAACQDSQTAADVQNVASYGVNVGGAGGACTNALLRSIQQGPTSWIGILRRMQAVLKERRLNQVPQLSTSKLMDLNTPFSLMRAAPGGRHRSLLIGSNYHSQGVSCGNNYTSNTTGKLNTSPVDMNAITMPRMRYVCATGINYRGQRGELRGCHSDVETMRQYILTQGYTQSAQTMCVLMDDGQHSPPTHANILAAFSGHGGRVKDKNGDEADGYDETIVPVDFQRAGQIIDDDIHKMIVKPLPHGVEFTICMDCCHSGTVIDLPYSLSVDDRLVHAMDQGQMPQLQPNPGFSFARRLLGVGVGMALMSNDRPLLGAMMMGGALRGGRRFV</sequence>
<dbReference type="Pfam" id="PF00656">
    <property type="entry name" value="Peptidase_C14"/>
    <property type="match status" value="2"/>
</dbReference>
<comment type="caution">
    <text evidence="3">The sequence shown here is derived from an EMBL/GenBank/DDBJ whole genome shotgun (WGS) entry which is preliminary data.</text>
</comment>
<evidence type="ECO:0000313" key="3">
    <source>
        <dbReference type="EMBL" id="KAG5176776.1"/>
    </source>
</evidence>
<dbReference type="InterPro" id="IPR011600">
    <property type="entry name" value="Pept_C14_caspase"/>
</dbReference>
<dbReference type="InterPro" id="IPR050452">
    <property type="entry name" value="Metacaspase"/>
</dbReference>
<proteinExistence type="inferred from homology"/>
<feature type="domain" description="Peptidase C14 caspase" evidence="2">
    <location>
        <begin position="98"/>
        <end position="187"/>
    </location>
</feature>
<dbReference type="Gene3D" id="3.40.50.12660">
    <property type="match status" value="2"/>
</dbReference>
<evidence type="ECO:0000256" key="1">
    <source>
        <dbReference type="ARBA" id="ARBA00009005"/>
    </source>
</evidence>
<comment type="similarity">
    <text evidence="1">Belongs to the peptidase C14B family.</text>
</comment>
<feature type="domain" description="Peptidase C14 caspase" evidence="2">
    <location>
        <begin position="255"/>
        <end position="383"/>
    </location>
</feature>
<reference evidence="3" key="1">
    <citation type="submission" date="2021-02" db="EMBL/GenBank/DDBJ databases">
        <title>First Annotated Genome of the Yellow-green Alga Tribonema minus.</title>
        <authorList>
            <person name="Mahan K.M."/>
        </authorList>
    </citation>
    <scope>NUCLEOTIDE SEQUENCE</scope>
    <source>
        <strain evidence="3">UTEX B ZZ1240</strain>
    </source>
</reference>
<dbReference type="PANTHER" id="PTHR48104">
    <property type="entry name" value="METACASPASE-4"/>
    <property type="match status" value="1"/>
</dbReference>
<dbReference type="GO" id="GO:0004197">
    <property type="term" value="F:cysteine-type endopeptidase activity"/>
    <property type="evidence" value="ECO:0007669"/>
    <property type="project" value="InterPro"/>
</dbReference>
<dbReference type="GO" id="GO:0006508">
    <property type="term" value="P:proteolysis"/>
    <property type="evidence" value="ECO:0007669"/>
    <property type="project" value="InterPro"/>
</dbReference>
<keyword evidence="4" id="KW-1185">Reference proteome</keyword>
<dbReference type="OrthoDB" id="3223806at2759"/>
<name>A0A835YJR3_9STRA</name>
<evidence type="ECO:0000313" key="4">
    <source>
        <dbReference type="Proteomes" id="UP000664859"/>
    </source>
</evidence>
<dbReference type="PANTHER" id="PTHR48104:SF30">
    <property type="entry name" value="METACASPASE-1"/>
    <property type="match status" value="1"/>
</dbReference>